<proteinExistence type="predicted"/>
<evidence type="ECO:0000256" key="1">
    <source>
        <dbReference type="SAM" id="MobiDB-lite"/>
    </source>
</evidence>
<organism evidence="2 3">
    <name type="scientific">Pleurotus ostreatus (strain PC15)</name>
    <name type="common">Oyster mushroom</name>
    <dbReference type="NCBI Taxonomy" id="1137138"/>
    <lineage>
        <taxon>Eukaryota</taxon>
        <taxon>Fungi</taxon>
        <taxon>Dikarya</taxon>
        <taxon>Basidiomycota</taxon>
        <taxon>Agaricomycotina</taxon>
        <taxon>Agaricomycetes</taxon>
        <taxon>Agaricomycetidae</taxon>
        <taxon>Agaricales</taxon>
        <taxon>Pleurotineae</taxon>
        <taxon>Pleurotaceae</taxon>
        <taxon>Pleurotus</taxon>
    </lineage>
</organism>
<dbReference type="EMBL" id="KL198011">
    <property type="protein sequence ID" value="KDQ24207.1"/>
    <property type="molecule type" value="Genomic_DNA"/>
</dbReference>
<dbReference type="VEuPathDB" id="FungiDB:PLEOSDRAFT_1085484"/>
<reference evidence="3" key="1">
    <citation type="journal article" date="2014" name="Proc. Natl. Acad. Sci. U.S.A.">
        <title>Extensive sampling of basidiomycete genomes demonstrates inadequacy of the white-rot/brown-rot paradigm for wood decay fungi.</title>
        <authorList>
            <person name="Riley R."/>
            <person name="Salamov A.A."/>
            <person name="Brown D.W."/>
            <person name="Nagy L.G."/>
            <person name="Floudas D."/>
            <person name="Held B.W."/>
            <person name="Levasseur A."/>
            <person name="Lombard V."/>
            <person name="Morin E."/>
            <person name="Otillar R."/>
            <person name="Lindquist E.A."/>
            <person name="Sun H."/>
            <person name="LaButti K.M."/>
            <person name="Schmutz J."/>
            <person name="Jabbour D."/>
            <person name="Luo H."/>
            <person name="Baker S.E."/>
            <person name="Pisabarro A.G."/>
            <person name="Walton J.D."/>
            <person name="Blanchette R.A."/>
            <person name="Henrissat B."/>
            <person name="Martin F."/>
            <person name="Cullen D."/>
            <person name="Hibbett D.S."/>
            <person name="Grigoriev I.V."/>
        </authorList>
    </citation>
    <scope>NUCLEOTIDE SEQUENCE [LARGE SCALE GENOMIC DNA]</scope>
    <source>
        <strain evidence="3">PC15</strain>
    </source>
</reference>
<evidence type="ECO:0000313" key="3">
    <source>
        <dbReference type="Proteomes" id="UP000027073"/>
    </source>
</evidence>
<dbReference type="Proteomes" id="UP000027073">
    <property type="component" value="Unassembled WGS sequence"/>
</dbReference>
<evidence type="ECO:0000313" key="2">
    <source>
        <dbReference type="EMBL" id="KDQ24207.1"/>
    </source>
</evidence>
<feature type="region of interest" description="Disordered" evidence="1">
    <location>
        <begin position="304"/>
        <end position="342"/>
    </location>
</feature>
<sequence length="402" mass="43944">MYTMALVCRDPALAEKQMAFMSREAYDKLMKLRAESGCSSNGHVGDKCVFFVDACSFAHVRAWGRPAFRDIRPPSRPYPYGDAPAPAPAPAHHKAVKLVRNPRSWGVSIAELVARWPDVLPPKFHSEPYSTEFDACVYTFMLNPFIRDHVCAAVALKCHGKPMSVAYLLRHIAVSMFSAVREKTPGLSDVEVFRMLMGVHLRELVATGYAKKEKVVSVEVVWAESPVICTGITLECPTAACVRRLPRNRWFDLGCPCMPTHYAPCTTRLLLLLLVQEQKLALVQEEMLVEEGGRRSHVAYAASRVESHGSGSGSGIGRGGSGGGGRRRGLTGSSPTSEVSKTCEPVKLKTLLVRSGGAEGRRGEGAKEHWAAGDGKWEMWNVKEVKEDWGGAGGTMEGKLDS</sequence>
<dbReference type="AlphaFoldDB" id="A0A067NJA7"/>
<dbReference type="InParanoid" id="A0A067NJA7"/>
<gene>
    <name evidence="2" type="ORF">PLEOSDRAFT_1085484</name>
</gene>
<protein>
    <submittedName>
        <fullName evidence="2">Uncharacterized protein</fullName>
    </submittedName>
</protein>
<feature type="compositionally biased region" description="Gly residues" evidence="1">
    <location>
        <begin position="310"/>
        <end position="324"/>
    </location>
</feature>
<dbReference type="HOGENOM" id="CLU_685347_0_0_1"/>
<accession>A0A067NJA7</accession>
<name>A0A067NJA7_PLEO1</name>